<protein>
    <submittedName>
        <fullName evidence="2">Membrane-associated oxidoreductase</fullName>
    </submittedName>
</protein>
<keyword evidence="3" id="KW-1185">Reference proteome</keyword>
<keyword evidence="1" id="KW-1133">Transmembrane helix</keyword>
<dbReference type="HOGENOM" id="CLU_023173_0_0_11"/>
<feature type="transmembrane region" description="Helical" evidence="1">
    <location>
        <begin position="461"/>
        <end position="481"/>
    </location>
</feature>
<name>A0A089XE25_STRGA</name>
<keyword evidence="1" id="KW-0472">Membrane</keyword>
<dbReference type="EMBL" id="CP009438">
    <property type="protein sequence ID" value="AIS01519.1"/>
    <property type="molecule type" value="Genomic_DNA"/>
</dbReference>
<organism evidence="2 3">
    <name type="scientific">Streptomyces glaucescens</name>
    <dbReference type="NCBI Taxonomy" id="1907"/>
    <lineage>
        <taxon>Bacteria</taxon>
        <taxon>Bacillati</taxon>
        <taxon>Actinomycetota</taxon>
        <taxon>Actinomycetes</taxon>
        <taxon>Kitasatosporales</taxon>
        <taxon>Streptomycetaceae</taxon>
        <taxon>Streptomyces</taxon>
    </lineage>
</organism>
<accession>A0A089XE25</accession>
<gene>
    <name evidence="2" type="ORF">SGLAU_27910</name>
</gene>
<dbReference type="AlphaFoldDB" id="A0A089XE25"/>
<dbReference type="KEGG" id="sgu:SGLAU_27910"/>
<evidence type="ECO:0000313" key="3">
    <source>
        <dbReference type="Proteomes" id="UP000029482"/>
    </source>
</evidence>
<dbReference type="OrthoDB" id="5194370at2"/>
<sequence>MEINELTPAELRVWRAFARGERVDFRTGEDEDAADGASWGPERTLRASVVKALLLHAPQQDGEIAALRVAGARITGALDLTHALLDSHPVRLSHCHFAERPELYGIQLRRLSLHGSVLPGLGLGSARIDGTLRLSACRIAGQVQLAGTQISGALFLEDAELTAPDGSGPVLKLNQAVINDDLWAPRLRARGEIRLNGASVTGSVNLRQARLDRDEDVVIDAQTLVVEGDFLLRQARVRGWVGLRGARVAGRLDLSYAHLSNPCDAALRATSATIGELWLRRGPAMEGTLNLRRAQVEVLFVEPEMLPRRVLISGLAYTSLTPHEPAERRLPMLERDGDGYVPHAYEQLTAAYRRIGDDHAARLVQLAKQRRHRSTQPWYGRAWGHVQDAAVGYGFRPMRAFGWLLSLLAVGSVAFALEHPPPLKPDEAPDFDPVFYTLDLLLPVISFGQEAAFAPTGWHQALAYVLVLTGWILATAVVAGVSRTVNRP</sequence>
<evidence type="ECO:0000313" key="2">
    <source>
        <dbReference type="EMBL" id="AIS01519.1"/>
    </source>
</evidence>
<dbReference type="eggNOG" id="COG2911">
    <property type="taxonomic scope" value="Bacteria"/>
</dbReference>
<reference evidence="3" key="1">
    <citation type="journal article" date="2015" name="J. Biotechnol.">
        <title>Complete genome sequence of the actinobacterium Streptomyces glaucescens GLA.O (DSM 40922) consisting of a linear chromosome and one linear plasmid.</title>
        <authorList>
            <person name="Ortseifen V."/>
            <person name="Winkler A."/>
            <person name="Albersmeier A."/>
            <person name="Wendler S."/>
            <person name="Puhler A."/>
            <person name="Kalinowski J."/>
            <person name="Ruckert C."/>
        </authorList>
    </citation>
    <scope>NUCLEOTIDE SEQUENCE [LARGE SCALE GENOMIC DNA]</scope>
    <source>
        <strain evidence="3">DSM 40922 / GLA O</strain>
    </source>
</reference>
<keyword evidence="1" id="KW-0812">Transmembrane</keyword>
<dbReference type="Proteomes" id="UP000029482">
    <property type="component" value="Chromosome"/>
</dbReference>
<dbReference type="STRING" id="1907.SGLAU_27910"/>
<evidence type="ECO:0000256" key="1">
    <source>
        <dbReference type="SAM" id="Phobius"/>
    </source>
</evidence>
<dbReference type="RefSeq" id="WP_043505222.1">
    <property type="nucleotide sequence ID" value="NZ_CP009438.1"/>
</dbReference>
<proteinExistence type="predicted"/>